<name>A0AAD8Q809_9PEZI</name>
<proteinExistence type="predicted"/>
<evidence type="ECO:0000313" key="2">
    <source>
        <dbReference type="EMBL" id="KAK1597691.1"/>
    </source>
</evidence>
<dbReference type="EMBL" id="JAHLJV010000007">
    <property type="protein sequence ID" value="KAK1597691.1"/>
    <property type="molecule type" value="Genomic_DNA"/>
</dbReference>
<reference evidence="2" key="1">
    <citation type="submission" date="2021-06" db="EMBL/GenBank/DDBJ databases">
        <title>Comparative genomics, transcriptomics and evolutionary studies reveal genomic signatures of adaptation to plant cell wall in hemibiotrophic fungi.</title>
        <authorList>
            <consortium name="DOE Joint Genome Institute"/>
            <person name="Baroncelli R."/>
            <person name="Diaz J.F."/>
            <person name="Benocci T."/>
            <person name="Peng M."/>
            <person name="Battaglia E."/>
            <person name="Haridas S."/>
            <person name="Andreopoulos W."/>
            <person name="Labutti K."/>
            <person name="Pangilinan J."/>
            <person name="Floch G.L."/>
            <person name="Makela M.R."/>
            <person name="Henrissat B."/>
            <person name="Grigoriev I.V."/>
            <person name="Crouch J.A."/>
            <person name="De Vries R.P."/>
            <person name="Sukno S.A."/>
            <person name="Thon M.R."/>
        </authorList>
    </citation>
    <scope>NUCLEOTIDE SEQUENCE</scope>
    <source>
        <strain evidence="2">CBS 125086</strain>
    </source>
</reference>
<dbReference type="AlphaFoldDB" id="A0AAD8Q809"/>
<feature type="region of interest" description="Disordered" evidence="1">
    <location>
        <begin position="1"/>
        <end position="39"/>
    </location>
</feature>
<dbReference type="Proteomes" id="UP001230504">
    <property type="component" value="Unassembled WGS sequence"/>
</dbReference>
<evidence type="ECO:0000256" key="1">
    <source>
        <dbReference type="SAM" id="MobiDB-lite"/>
    </source>
</evidence>
<comment type="caution">
    <text evidence="2">The sequence shown here is derived from an EMBL/GenBank/DDBJ whole genome shotgun (WGS) entry which is preliminary data.</text>
</comment>
<feature type="compositionally biased region" description="Basic and acidic residues" evidence="1">
    <location>
        <begin position="223"/>
        <end position="232"/>
    </location>
</feature>
<organism evidence="2 3">
    <name type="scientific">Colletotrichum navitas</name>
    <dbReference type="NCBI Taxonomy" id="681940"/>
    <lineage>
        <taxon>Eukaryota</taxon>
        <taxon>Fungi</taxon>
        <taxon>Dikarya</taxon>
        <taxon>Ascomycota</taxon>
        <taxon>Pezizomycotina</taxon>
        <taxon>Sordariomycetes</taxon>
        <taxon>Hypocreomycetidae</taxon>
        <taxon>Glomerellales</taxon>
        <taxon>Glomerellaceae</taxon>
        <taxon>Colletotrichum</taxon>
        <taxon>Colletotrichum graminicola species complex</taxon>
    </lineage>
</organism>
<dbReference type="RefSeq" id="XP_060418463.1">
    <property type="nucleotide sequence ID" value="XM_060552664.1"/>
</dbReference>
<feature type="compositionally biased region" description="Basic and acidic residues" evidence="1">
    <location>
        <begin position="1"/>
        <end position="16"/>
    </location>
</feature>
<keyword evidence="3" id="KW-1185">Reference proteome</keyword>
<accession>A0AAD8Q809</accession>
<dbReference type="GeneID" id="85436904"/>
<feature type="region of interest" description="Disordered" evidence="1">
    <location>
        <begin position="122"/>
        <end position="146"/>
    </location>
</feature>
<feature type="region of interest" description="Disordered" evidence="1">
    <location>
        <begin position="62"/>
        <end position="95"/>
    </location>
</feature>
<evidence type="ECO:0000313" key="3">
    <source>
        <dbReference type="Proteomes" id="UP001230504"/>
    </source>
</evidence>
<gene>
    <name evidence="2" type="ORF">LY79DRAFT_353431</name>
</gene>
<sequence length="291" mass="32547">MDEPPLREGSEADRPTLPRLFHRGHHQASTTRARSSLPSPFLNTKVETCIALPCAHPITHMEEKEPQSTGQGFDSFASRGVTSEGGGVSSPSEGEPLFYKLTTHPYPLWPRRFLTTRLLPPENQPPGCRNVGPGEQNNSNKRAKAVSVQPIPYQHIWAMYILRSPPPAIPSSRAATITGSANDKKNKKRQPWCPLIPARVCVSLSMKEKQTNGGENGKCPLHTHMEREEKEKCKKKKEQQTFLNDRKTRKSSGKAKAPPTVEQDPPPPFPHTGPHRFPLSSVFFFFLFPHN</sequence>
<protein>
    <submittedName>
        <fullName evidence="2">Uncharacterized protein</fullName>
    </submittedName>
</protein>
<feature type="compositionally biased region" description="Polar residues" evidence="1">
    <location>
        <begin position="27"/>
        <end position="39"/>
    </location>
</feature>
<feature type="region of interest" description="Disordered" evidence="1">
    <location>
        <begin position="208"/>
        <end position="274"/>
    </location>
</feature>